<dbReference type="HOGENOM" id="CLU_769611_0_0_1"/>
<sequence>MSLKWRWSTRRADAPDSGTVSGPFDQRLAFKNRTASNSNRGRGYVAQHTKPGWDAFQDLTGARPRRRLLRFAGCLIGLDLGLRWSGGRIMKISVVCYIRDHSSIWPTPCAVTLLRSGWRRISAESIMIVFSGSSKRVETVSHPAETGPSIFRFGSDENFYAWLGSFESTCEAMSVSEPVCKWDLHTCSLVQKRQLKRRGNPAERWDRIVVRNCCFDRLSGAKLQTVDQKCPERACLDELAKLYRRSIGVEFGGLTSIGSERGRNGPHWFVTSRASAKLCRMGDIGIKSDWMHCELMVALDGDHEVMIREDEGRARRMRRCFVIISPNRCTVRKAFGILHNYGNTAFTPPLSGELQTIESG</sequence>
<dbReference type="RefSeq" id="XP_007412229.1">
    <property type="nucleotide sequence ID" value="XM_007412167.1"/>
</dbReference>
<dbReference type="Proteomes" id="UP000001072">
    <property type="component" value="Unassembled WGS sequence"/>
</dbReference>
<keyword evidence="3" id="KW-1185">Reference proteome</keyword>
<reference evidence="3" key="1">
    <citation type="journal article" date="2011" name="Proc. Natl. Acad. Sci. U.S.A.">
        <title>Obligate biotrophy features unraveled by the genomic analysis of rust fungi.</title>
        <authorList>
            <person name="Duplessis S."/>
            <person name="Cuomo C.A."/>
            <person name="Lin Y.-C."/>
            <person name="Aerts A."/>
            <person name="Tisserant E."/>
            <person name="Veneault-Fourrey C."/>
            <person name="Joly D.L."/>
            <person name="Hacquard S."/>
            <person name="Amselem J."/>
            <person name="Cantarel B.L."/>
            <person name="Chiu R."/>
            <person name="Coutinho P.M."/>
            <person name="Feau N."/>
            <person name="Field M."/>
            <person name="Frey P."/>
            <person name="Gelhaye E."/>
            <person name="Goldberg J."/>
            <person name="Grabherr M.G."/>
            <person name="Kodira C.D."/>
            <person name="Kohler A."/>
            <person name="Kuees U."/>
            <person name="Lindquist E.A."/>
            <person name="Lucas S.M."/>
            <person name="Mago R."/>
            <person name="Mauceli E."/>
            <person name="Morin E."/>
            <person name="Murat C."/>
            <person name="Pangilinan J.L."/>
            <person name="Park R."/>
            <person name="Pearson M."/>
            <person name="Quesneville H."/>
            <person name="Rouhier N."/>
            <person name="Sakthikumar S."/>
            <person name="Salamov A.A."/>
            <person name="Schmutz J."/>
            <person name="Selles B."/>
            <person name="Shapiro H."/>
            <person name="Tanguay P."/>
            <person name="Tuskan G.A."/>
            <person name="Henrissat B."/>
            <person name="Van de Peer Y."/>
            <person name="Rouze P."/>
            <person name="Ellis J.G."/>
            <person name="Dodds P.N."/>
            <person name="Schein J.E."/>
            <person name="Zhong S."/>
            <person name="Hamelin R.C."/>
            <person name="Grigoriev I.V."/>
            <person name="Szabo L.J."/>
            <person name="Martin F."/>
        </authorList>
    </citation>
    <scope>NUCLEOTIDE SEQUENCE [LARGE SCALE GENOMIC DNA]</scope>
    <source>
        <strain evidence="3">98AG31 / pathotype 3-4-7</strain>
    </source>
</reference>
<dbReference type="VEuPathDB" id="FungiDB:MELLADRAFT_108443"/>
<evidence type="ECO:0000313" key="3">
    <source>
        <dbReference type="Proteomes" id="UP000001072"/>
    </source>
</evidence>
<dbReference type="EMBL" id="GL883118">
    <property type="protein sequence ID" value="EGG04438.1"/>
    <property type="molecule type" value="Genomic_DNA"/>
</dbReference>
<gene>
    <name evidence="2" type="ORF">MELLADRAFT_108443</name>
</gene>
<dbReference type="AlphaFoldDB" id="F4RT40"/>
<organism evidence="3">
    <name type="scientific">Melampsora larici-populina (strain 98AG31 / pathotype 3-4-7)</name>
    <name type="common">Poplar leaf rust fungus</name>
    <dbReference type="NCBI Taxonomy" id="747676"/>
    <lineage>
        <taxon>Eukaryota</taxon>
        <taxon>Fungi</taxon>
        <taxon>Dikarya</taxon>
        <taxon>Basidiomycota</taxon>
        <taxon>Pucciniomycotina</taxon>
        <taxon>Pucciniomycetes</taxon>
        <taxon>Pucciniales</taxon>
        <taxon>Melampsoraceae</taxon>
        <taxon>Melampsora</taxon>
    </lineage>
</organism>
<name>F4RT40_MELLP</name>
<dbReference type="KEGG" id="mlr:MELLADRAFT_108443"/>
<evidence type="ECO:0000256" key="1">
    <source>
        <dbReference type="SAM" id="MobiDB-lite"/>
    </source>
</evidence>
<dbReference type="GeneID" id="18923469"/>
<evidence type="ECO:0000313" key="2">
    <source>
        <dbReference type="EMBL" id="EGG04438.1"/>
    </source>
</evidence>
<proteinExistence type="predicted"/>
<feature type="region of interest" description="Disordered" evidence="1">
    <location>
        <begin position="1"/>
        <end position="20"/>
    </location>
</feature>
<dbReference type="InParanoid" id="F4RT40"/>
<accession>F4RT40</accession>
<protein>
    <submittedName>
        <fullName evidence="2">Uncharacterized protein</fullName>
    </submittedName>
</protein>